<organism evidence="2 3">
    <name type="scientific">Macrosiphum euphorbiae</name>
    <name type="common">potato aphid</name>
    <dbReference type="NCBI Taxonomy" id="13131"/>
    <lineage>
        <taxon>Eukaryota</taxon>
        <taxon>Metazoa</taxon>
        <taxon>Ecdysozoa</taxon>
        <taxon>Arthropoda</taxon>
        <taxon>Hexapoda</taxon>
        <taxon>Insecta</taxon>
        <taxon>Pterygota</taxon>
        <taxon>Neoptera</taxon>
        <taxon>Paraneoptera</taxon>
        <taxon>Hemiptera</taxon>
        <taxon>Sternorrhyncha</taxon>
        <taxon>Aphidomorpha</taxon>
        <taxon>Aphidoidea</taxon>
        <taxon>Aphididae</taxon>
        <taxon>Macrosiphini</taxon>
        <taxon>Macrosiphum</taxon>
    </lineage>
</organism>
<dbReference type="AlphaFoldDB" id="A0AAV0W6B1"/>
<dbReference type="EMBL" id="CARXXK010000001">
    <property type="protein sequence ID" value="CAI6351364.1"/>
    <property type="molecule type" value="Genomic_DNA"/>
</dbReference>
<evidence type="ECO:0000313" key="3">
    <source>
        <dbReference type="Proteomes" id="UP001160148"/>
    </source>
</evidence>
<accession>A0AAV0W6B1</accession>
<proteinExistence type="predicted"/>
<evidence type="ECO:0000256" key="1">
    <source>
        <dbReference type="SAM" id="MobiDB-lite"/>
    </source>
</evidence>
<evidence type="ECO:0000313" key="2">
    <source>
        <dbReference type="EMBL" id="CAI6351364.1"/>
    </source>
</evidence>
<gene>
    <name evidence="2" type="ORF">MEUPH1_LOCUS7716</name>
</gene>
<protein>
    <submittedName>
        <fullName evidence="2">Uncharacterized protein</fullName>
    </submittedName>
</protein>
<feature type="region of interest" description="Disordered" evidence="1">
    <location>
        <begin position="66"/>
        <end position="86"/>
    </location>
</feature>
<reference evidence="2 3" key="1">
    <citation type="submission" date="2023-01" db="EMBL/GenBank/DDBJ databases">
        <authorList>
            <person name="Whitehead M."/>
        </authorList>
    </citation>
    <scope>NUCLEOTIDE SEQUENCE [LARGE SCALE GENOMIC DNA]</scope>
</reference>
<feature type="compositionally biased region" description="Basic and acidic residues" evidence="1">
    <location>
        <begin position="28"/>
        <end position="38"/>
    </location>
</feature>
<feature type="region of interest" description="Disordered" evidence="1">
    <location>
        <begin position="28"/>
        <end position="47"/>
    </location>
</feature>
<comment type="caution">
    <text evidence="2">The sequence shown here is derived from an EMBL/GenBank/DDBJ whole genome shotgun (WGS) entry which is preliminary data.</text>
</comment>
<name>A0AAV0W6B1_9HEMI</name>
<dbReference type="Proteomes" id="UP001160148">
    <property type="component" value="Unassembled WGS sequence"/>
</dbReference>
<sequence length="86" mass="9748">MELWKWRDPRIVGGVIPERAFRLVEGSHARTRTIESPRRARGASSSLWYPRPPRIALRRSHRIAVSPQGQYNDKAISAGSGGERNN</sequence>
<keyword evidence="3" id="KW-1185">Reference proteome</keyword>